<sequence>MSRALLGQVAAAVVMSMTPFIYGTTLSFGGLLLAESQLAERARLTIGDAVMIAAASNFGRMAACLLSAQLTDRLGVLRVIQLGTPINLLAWPLMTLTSGRGTVLAGSVLAGSVVGLTGLTGRLYIAEVTTSRYRPVLCYLPGVALGLGLLLSFSLSALIPWRYAVIVCGIVPSVVQVVGTLLLPNSPRWLMNRGFADEEVRKSIVFYRGRTTDIGNELKEIRQSLQGRHNLNIARQIHLIFTDWDVGKPCLLMFIQFTFETFCGGVVLTQFAQSVFQQAVQSLSPINCTQILAALQMAAIAGSGYLLQLFGRKTILIGAAVLTCSAQLVVAAFFQFEDTLGSHQWLVVVGIVVANAASNGGISQLSHLFLGELLPTRVRQMVGSAVSLYMGALSAVFIHLFPVLTTAVGSAGLFAVLAAVNVLQVTFAYLCLPETRGLSLEEVQVRHFSSKKKMEAEKTLEQREQEVPSIEIITGDSLSGLKNGMNTPNVNTTNDSHSGNNENPKADEKRHKGTLNAAYEDTEQGLRRRKISDRSDSECYSSDCNGQRKASTTTLETPTDKEMSFSQIPLEDDTPNEQPAAAVAESDHV</sequence>
<dbReference type="GO" id="GO:0016020">
    <property type="term" value="C:membrane"/>
    <property type="evidence" value="ECO:0007669"/>
    <property type="project" value="UniProtKB-SubCell"/>
</dbReference>
<dbReference type="Proteomes" id="UP000440578">
    <property type="component" value="Unassembled WGS sequence"/>
</dbReference>
<feature type="transmembrane region" description="Helical" evidence="6">
    <location>
        <begin position="250"/>
        <end position="272"/>
    </location>
</feature>
<evidence type="ECO:0000313" key="9">
    <source>
        <dbReference type="Proteomes" id="UP000440578"/>
    </source>
</evidence>
<evidence type="ECO:0000256" key="6">
    <source>
        <dbReference type="SAM" id="Phobius"/>
    </source>
</evidence>
<evidence type="ECO:0000259" key="7">
    <source>
        <dbReference type="PROSITE" id="PS50850"/>
    </source>
</evidence>
<dbReference type="InterPro" id="IPR020846">
    <property type="entry name" value="MFS_dom"/>
</dbReference>
<feature type="domain" description="Major facilitator superfamily (MFS) profile" evidence="7">
    <location>
        <begin position="11"/>
        <end position="436"/>
    </location>
</feature>
<dbReference type="OrthoDB" id="6133115at2759"/>
<feature type="compositionally biased region" description="Polar residues" evidence="5">
    <location>
        <begin position="538"/>
        <end position="557"/>
    </location>
</feature>
<evidence type="ECO:0000256" key="1">
    <source>
        <dbReference type="ARBA" id="ARBA00004141"/>
    </source>
</evidence>
<feature type="transmembrane region" description="Helical" evidence="6">
    <location>
        <begin position="103"/>
        <end position="124"/>
    </location>
</feature>
<feature type="transmembrane region" description="Helical" evidence="6">
    <location>
        <begin position="136"/>
        <end position="155"/>
    </location>
</feature>
<evidence type="ECO:0000256" key="4">
    <source>
        <dbReference type="ARBA" id="ARBA00023136"/>
    </source>
</evidence>
<dbReference type="InterPro" id="IPR005828">
    <property type="entry name" value="MFS_sugar_transport-like"/>
</dbReference>
<proteinExistence type="predicted"/>
<keyword evidence="9" id="KW-1185">Reference proteome</keyword>
<comment type="subcellular location">
    <subcellularLocation>
        <location evidence="1">Membrane</location>
        <topology evidence="1">Multi-pass membrane protein</topology>
    </subcellularLocation>
</comment>
<dbReference type="Gene3D" id="1.20.1250.20">
    <property type="entry name" value="MFS general substrate transporter like domains"/>
    <property type="match status" value="1"/>
</dbReference>
<dbReference type="SUPFAM" id="SSF103473">
    <property type="entry name" value="MFS general substrate transporter"/>
    <property type="match status" value="1"/>
</dbReference>
<comment type="caution">
    <text evidence="8">The sequence shown here is derived from an EMBL/GenBank/DDBJ whole genome shotgun (WGS) entry which is preliminary data.</text>
</comment>
<evidence type="ECO:0000313" key="8">
    <source>
        <dbReference type="EMBL" id="KAF0314077.1"/>
    </source>
</evidence>
<feature type="transmembrane region" description="Helical" evidence="6">
    <location>
        <begin position="407"/>
        <end position="432"/>
    </location>
</feature>
<feature type="compositionally biased region" description="Polar residues" evidence="5">
    <location>
        <begin position="484"/>
        <end position="503"/>
    </location>
</feature>
<accession>A0A6A4X426</accession>
<keyword evidence="3 6" id="KW-1133">Transmembrane helix</keyword>
<feature type="region of interest" description="Disordered" evidence="5">
    <location>
        <begin position="476"/>
        <end position="589"/>
    </location>
</feature>
<keyword evidence="2 6" id="KW-0812">Transmembrane</keyword>
<dbReference type="PANTHER" id="PTHR48021:SF1">
    <property type="entry name" value="GH07001P-RELATED"/>
    <property type="match status" value="1"/>
</dbReference>
<dbReference type="InterPro" id="IPR050549">
    <property type="entry name" value="MFS_Trehalose_Transporter"/>
</dbReference>
<feature type="transmembrane region" description="Helical" evidence="6">
    <location>
        <begin position="382"/>
        <end position="401"/>
    </location>
</feature>
<dbReference type="EMBL" id="VIIS01000049">
    <property type="protein sequence ID" value="KAF0314077.1"/>
    <property type="molecule type" value="Genomic_DNA"/>
</dbReference>
<keyword evidence="4 6" id="KW-0472">Membrane</keyword>
<gene>
    <name evidence="8" type="primary">Tret1_11</name>
    <name evidence="8" type="ORF">FJT64_015439</name>
</gene>
<evidence type="ECO:0000256" key="5">
    <source>
        <dbReference type="SAM" id="MobiDB-lite"/>
    </source>
</evidence>
<dbReference type="GO" id="GO:0022857">
    <property type="term" value="F:transmembrane transporter activity"/>
    <property type="evidence" value="ECO:0007669"/>
    <property type="project" value="InterPro"/>
</dbReference>
<feature type="transmembrane region" description="Helical" evidence="6">
    <location>
        <begin position="346"/>
        <end position="370"/>
    </location>
</feature>
<name>A0A6A4X426_AMPAM</name>
<dbReference type="Pfam" id="PF00083">
    <property type="entry name" value="Sugar_tr"/>
    <property type="match status" value="1"/>
</dbReference>
<evidence type="ECO:0000256" key="3">
    <source>
        <dbReference type="ARBA" id="ARBA00022989"/>
    </source>
</evidence>
<protein>
    <submittedName>
        <fullName evidence="8">Facilitated trehalose transporter Tret1</fullName>
    </submittedName>
</protein>
<dbReference type="PANTHER" id="PTHR48021">
    <property type="match status" value="1"/>
</dbReference>
<dbReference type="PROSITE" id="PS50850">
    <property type="entry name" value="MFS"/>
    <property type="match status" value="1"/>
</dbReference>
<feature type="transmembrane region" description="Helical" evidence="6">
    <location>
        <begin position="284"/>
        <end position="307"/>
    </location>
</feature>
<reference evidence="8 9" key="1">
    <citation type="submission" date="2019-07" db="EMBL/GenBank/DDBJ databases">
        <title>Draft genome assembly of a fouling barnacle, Amphibalanus amphitrite (Darwin, 1854): The first reference genome for Thecostraca.</title>
        <authorList>
            <person name="Kim W."/>
        </authorList>
    </citation>
    <scope>NUCLEOTIDE SEQUENCE [LARGE SCALE GENOMIC DNA]</scope>
    <source>
        <strain evidence="8">SNU_AA5</strain>
        <tissue evidence="8">Soma without cirri and trophi</tissue>
    </source>
</reference>
<feature type="transmembrane region" description="Helical" evidence="6">
    <location>
        <begin position="314"/>
        <end position="334"/>
    </location>
</feature>
<dbReference type="AlphaFoldDB" id="A0A6A4X426"/>
<dbReference type="InterPro" id="IPR036259">
    <property type="entry name" value="MFS_trans_sf"/>
</dbReference>
<organism evidence="8 9">
    <name type="scientific">Amphibalanus amphitrite</name>
    <name type="common">Striped barnacle</name>
    <name type="synonym">Balanus amphitrite</name>
    <dbReference type="NCBI Taxonomy" id="1232801"/>
    <lineage>
        <taxon>Eukaryota</taxon>
        <taxon>Metazoa</taxon>
        <taxon>Ecdysozoa</taxon>
        <taxon>Arthropoda</taxon>
        <taxon>Crustacea</taxon>
        <taxon>Multicrustacea</taxon>
        <taxon>Cirripedia</taxon>
        <taxon>Thoracica</taxon>
        <taxon>Thoracicalcarea</taxon>
        <taxon>Balanomorpha</taxon>
        <taxon>Balanoidea</taxon>
        <taxon>Balanidae</taxon>
        <taxon>Amphibalaninae</taxon>
        <taxon>Amphibalanus</taxon>
    </lineage>
</organism>
<evidence type="ECO:0000256" key="2">
    <source>
        <dbReference type="ARBA" id="ARBA00022692"/>
    </source>
</evidence>
<feature type="transmembrane region" description="Helical" evidence="6">
    <location>
        <begin position="161"/>
        <end position="183"/>
    </location>
</feature>